<organism evidence="1 4">
    <name type="scientific">Pandoraea cepalis</name>
    <dbReference type="NCBI Taxonomy" id="2508294"/>
    <lineage>
        <taxon>Bacteria</taxon>
        <taxon>Pseudomonadati</taxon>
        <taxon>Pseudomonadota</taxon>
        <taxon>Betaproteobacteria</taxon>
        <taxon>Burkholderiales</taxon>
        <taxon>Burkholderiaceae</taxon>
        <taxon>Pandoraea</taxon>
    </lineage>
</organism>
<dbReference type="EMBL" id="QAID01000046">
    <property type="protein sequence ID" value="MDN4581356.1"/>
    <property type="molecule type" value="Genomic_DNA"/>
</dbReference>
<evidence type="ECO:0000313" key="3">
    <source>
        <dbReference type="Proteomes" id="UP001172788"/>
    </source>
</evidence>
<dbReference type="Proteomes" id="UP001172788">
    <property type="component" value="Unassembled WGS sequence"/>
</dbReference>
<dbReference type="AlphaFoldDB" id="A0AAW7MGP3"/>
<dbReference type="RefSeq" id="WP_301233246.1">
    <property type="nucleotide sequence ID" value="NZ_QAIC01000022.1"/>
</dbReference>
<accession>A0AAW7MGP3</accession>
<dbReference type="EMBL" id="QAIC01000022">
    <property type="protein sequence ID" value="MDN4571902.1"/>
    <property type="molecule type" value="Genomic_DNA"/>
</dbReference>
<proteinExistence type="predicted"/>
<evidence type="ECO:0000313" key="4">
    <source>
        <dbReference type="Proteomes" id="UP001172791"/>
    </source>
</evidence>
<gene>
    <name evidence="1" type="ORF">DBA34_01280</name>
    <name evidence="2" type="ORF">DBB29_24905</name>
</gene>
<sequence length="145" mass="16500">MCSKNEGTKTEAAHALGYQMYMWFRSEKWEVDHRIVDAGFAPDGSPWVISLCAGGKSVRHSIRFDPRCDFELGPYRLEIRYLVHAAREGVANPQHHAQIVTGHDLTLLDVAQNMVKFGINGMTFFTTSQEWAARENGYVYAMRCK</sequence>
<dbReference type="Proteomes" id="UP001172791">
    <property type="component" value="Unassembled WGS sequence"/>
</dbReference>
<evidence type="ECO:0000313" key="1">
    <source>
        <dbReference type="EMBL" id="MDN4571902.1"/>
    </source>
</evidence>
<evidence type="ECO:0000313" key="2">
    <source>
        <dbReference type="EMBL" id="MDN4581356.1"/>
    </source>
</evidence>
<protein>
    <submittedName>
        <fullName evidence="1">Uncharacterized protein</fullName>
    </submittedName>
</protein>
<keyword evidence="3" id="KW-1185">Reference proteome</keyword>
<reference evidence="1" key="1">
    <citation type="submission" date="2018-04" db="EMBL/GenBank/DDBJ databases">
        <authorList>
            <person name="Jy Z."/>
        </authorList>
    </citation>
    <scope>NUCLEOTIDE SEQUENCE</scope>
    <source>
        <strain evidence="2">AS13</strain>
        <strain evidence="1">LA18</strain>
    </source>
</reference>
<comment type="caution">
    <text evidence="1">The sequence shown here is derived from an EMBL/GenBank/DDBJ whole genome shotgun (WGS) entry which is preliminary data.</text>
</comment>
<name>A0AAW7MGP3_9BURK</name>